<proteinExistence type="predicted"/>
<organism evidence="1 2">
    <name type="scientific">Candidatus Magnetobacterium bavaricum</name>
    <dbReference type="NCBI Taxonomy" id="29290"/>
    <lineage>
        <taxon>Bacteria</taxon>
        <taxon>Pseudomonadati</taxon>
        <taxon>Nitrospirota</taxon>
        <taxon>Thermodesulfovibrionia</taxon>
        <taxon>Thermodesulfovibrionales</taxon>
        <taxon>Candidatus Magnetobacteriaceae</taxon>
        <taxon>Candidatus Magnetobacterium</taxon>
    </lineage>
</organism>
<evidence type="ECO:0000313" key="1">
    <source>
        <dbReference type="EMBL" id="KJU86379.1"/>
    </source>
</evidence>
<accession>A0A0F3GWN3</accession>
<dbReference type="Proteomes" id="UP000033423">
    <property type="component" value="Unassembled WGS sequence"/>
</dbReference>
<protein>
    <submittedName>
        <fullName evidence="1">Uncharacterized protein</fullName>
    </submittedName>
</protein>
<name>A0A0F3GWN3_9BACT</name>
<dbReference type="AlphaFoldDB" id="A0A0F3GWN3"/>
<evidence type="ECO:0000313" key="2">
    <source>
        <dbReference type="Proteomes" id="UP000033423"/>
    </source>
</evidence>
<reference evidence="1 2" key="1">
    <citation type="submission" date="2015-02" db="EMBL/GenBank/DDBJ databases">
        <title>Single-cell genomics of uncultivated deep-branching MTB reveals a conserved set of magnetosome genes.</title>
        <authorList>
            <person name="Kolinko S."/>
            <person name="Richter M."/>
            <person name="Glockner F.O."/>
            <person name="Brachmann A."/>
            <person name="Schuler D."/>
        </authorList>
    </citation>
    <scope>NUCLEOTIDE SEQUENCE [LARGE SCALE GENOMIC DNA]</scope>
    <source>
        <strain evidence="1">TM-1</strain>
    </source>
</reference>
<dbReference type="EMBL" id="LACI01000622">
    <property type="protein sequence ID" value="KJU86379.1"/>
    <property type="molecule type" value="Genomic_DNA"/>
</dbReference>
<gene>
    <name evidence="1" type="ORF">MBAV_001428</name>
</gene>
<comment type="caution">
    <text evidence="1">The sequence shown here is derived from an EMBL/GenBank/DDBJ whole genome shotgun (WGS) entry which is preliminary data.</text>
</comment>
<keyword evidence="2" id="KW-1185">Reference proteome</keyword>
<sequence>MTTHVLNCRNGALTTYDNYNFNSYIDVDAGVVLAAGMDGIYELSVDNDNGQAIDAHIRTGNHDFDSSAIKSILDAYIGVVGDGEFVLSVITDNNTTNVYPVESLAIQGHTIKVNLGKGARGRYWTVEFKNINGSDFELDGMEFNVQIMTRRAYASLG</sequence>